<keyword evidence="1" id="KW-0472">Membrane</keyword>
<dbReference type="Gene3D" id="3.90.550.10">
    <property type="entry name" value="Spore Coat Polysaccharide Biosynthesis Protein SpsA, Chain A"/>
    <property type="match status" value="1"/>
</dbReference>
<evidence type="ECO:0000259" key="2">
    <source>
        <dbReference type="Pfam" id="PF00535"/>
    </source>
</evidence>
<evidence type="ECO:0000256" key="1">
    <source>
        <dbReference type="SAM" id="Phobius"/>
    </source>
</evidence>
<comment type="caution">
    <text evidence="3">The sequence shown here is derived from an EMBL/GenBank/DDBJ whole genome shotgun (WGS) entry which is preliminary data.</text>
</comment>
<dbReference type="SUPFAM" id="SSF53448">
    <property type="entry name" value="Nucleotide-diphospho-sugar transferases"/>
    <property type="match status" value="1"/>
</dbReference>
<keyword evidence="4" id="KW-1185">Reference proteome</keyword>
<feature type="domain" description="Glycosyltransferase 2-like" evidence="2">
    <location>
        <begin position="13"/>
        <end position="173"/>
    </location>
</feature>
<dbReference type="CDD" id="cd04179">
    <property type="entry name" value="DPM_DPG-synthase_like"/>
    <property type="match status" value="1"/>
</dbReference>
<feature type="transmembrane region" description="Helical" evidence="1">
    <location>
        <begin position="284"/>
        <end position="307"/>
    </location>
</feature>
<feature type="transmembrane region" description="Helical" evidence="1">
    <location>
        <begin position="249"/>
        <end position="272"/>
    </location>
</feature>
<dbReference type="EMBL" id="JAIQDJ010000004">
    <property type="protein sequence ID" value="MBZ4186413.1"/>
    <property type="molecule type" value="Genomic_DNA"/>
</dbReference>
<accession>A0ABS7TF05</accession>
<dbReference type="InterPro" id="IPR050256">
    <property type="entry name" value="Glycosyltransferase_2"/>
</dbReference>
<dbReference type="RefSeq" id="WP_223629092.1">
    <property type="nucleotide sequence ID" value="NZ_JAIQDJ010000004.1"/>
</dbReference>
<protein>
    <submittedName>
        <fullName evidence="3">Glycosyltransferase family 2 protein</fullName>
    </submittedName>
</protein>
<name>A0ABS7TF05_9GAMM</name>
<evidence type="ECO:0000313" key="4">
    <source>
        <dbReference type="Proteomes" id="UP001430290"/>
    </source>
</evidence>
<dbReference type="Proteomes" id="UP001430290">
    <property type="component" value="Unassembled WGS sequence"/>
</dbReference>
<dbReference type="PANTHER" id="PTHR48090:SF7">
    <property type="entry name" value="RFBJ PROTEIN"/>
    <property type="match status" value="1"/>
</dbReference>
<dbReference type="InterPro" id="IPR029044">
    <property type="entry name" value="Nucleotide-diphossugar_trans"/>
</dbReference>
<sequence>MSAGQDCAHAIAVVIPCYRVADKILGVLAGIGPEVTRVYVVDDACPEGSGTVVQARCTDPRVDVIFHAHNLGVGGAAISGYRRAIAQGATIIVKLDGDGQMDPAQLPRLVSPILSGAADYSKGNRFYDLRYITRMPMVRMLGNAALSFLNKFSTGYWDIFDPTNGYTAISAEVAAMLPLDRISERYFFESDMLFRLGTFRAVVRDVPMDARYADEVSNLRIGKVWPEFLGKHLRNFAKRLFYNYFLRDVSAASLELVAGIGLLLFGVAYGGWHWWLSVSTGQVAATGVIMLAAMPVLIGLQLLLAFLSHDIASVPRIALSNVPSVEMPMSVADGCHP</sequence>
<gene>
    <name evidence="3" type="ORF">K7B09_08765</name>
</gene>
<organism evidence="3 4">
    <name type="scientific">Thermomonas beijingensis</name>
    <dbReference type="NCBI Taxonomy" id="2872701"/>
    <lineage>
        <taxon>Bacteria</taxon>
        <taxon>Pseudomonadati</taxon>
        <taxon>Pseudomonadota</taxon>
        <taxon>Gammaproteobacteria</taxon>
        <taxon>Lysobacterales</taxon>
        <taxon>Lysobacteraceae</taxon>
        <taxon>Thermomonas</taxon>
    </lineage>
</organism>
<evidence type="ECO:0000313" key="3">
    <source>
        <dbReference type="EMBL" id="MBZ4186413.1"/>
    </source>
</evidence>
<dbReference type="InterPro" id="IPR001173">
    <property type="entry name" value="Glyco_trans_2-like"/>
</dbReference>
<reference evidence="3" key="1">
    <citation type="submission" date="2021-09" db="EMBL/GenBank/DDBJ databases">
        <authorList>
            <person name="Wu T."/>
            <person name="Guo S.Z."/>
        </authorList>
    </citation>
    <scope>NUCLEOTIDE SEQUENCE</scope>
    <source>
        <strain evidence="3">RSS-23</strain>
    </source>
</reference>
<keyword evidence="1" id="KW-1133">Transmembrane helix</keyword>
<dbReference type="Pfam" id="PF00535">
    <property type="entry name" value="Glycos_transf_2"/>
    <property type="match status" value="1"/>
</dbReference>
<proteinExistence type="predicted"/>
<keyword evidence="1" id="KW-0812">Transmembrane</keyword>
<dbReference type="PANTHER" id="PTHR48090">
    <property type="entry name" value="UNDECAPRENYL-PHOSPHATE 4-DEOXY-4-FORMAMIDO-L-ARABINOSE TRANSFERASE-RELATED"/>
    <property type="match status" value="1"/>
</dbReference>